<organism evidence="3 4">
    <name type="scientific">Hymenobacter glaciei</name>
    <dbReference type="NCBI Taxonomy" id="877209"/>
    <lineage>
        <taxon>Bacteria</taxon>
        <taxon>Pseudomonadati</taxon>
        <taxon>Bacteroidota</taxon>
        <taxon>Cytophagia</taxon>
        <taxon>Cytophagales</taxon>
        <taxon>Hymenobacteraceae</taxon>
        <taxon>Hymenobacter</taxon>
    </lineage>
</organism>
<gene>
    <name evidence="3" type="ORF">GCM10022409_45230</name>
</gene>
<dbReference type="PANTHER" id="PTHR46825">
    <property type="entry name" value="D-ALANYL-D-ALANINE-CARBOXYPEPTIDASE/ENDOPEPTIDASE AMPH"/>
    <property type="match status" value="1"/>
</dbReference>
<keyword evidence="4" id="KW-1185">Reference proteome</keyword>
<feature type="chain" id="PRO_5046296611" description="Beta-lactamase-related domain-containing protein" evidence="1">
    <location>
        <begin position="18"/>
        <end position="346"/>
    </location>
</feature>
<evidence type="ECO:0000259" key="2">
    <source>
        <dbReference type="Pfam" id="PF00144"/>
    </source>
</evidence>
<feature type="domain" description="Beta-lactamase-related" evidence="2">
    <location>
        <begin position="36"/>
        <end position="334"/>
    </location>
</feature>
<evidence type="ECO:0000313" key="3">
    <source>
        <dbReference type="EMBL" id="GAA4053266.1"/>
    </source>
</evidence>
<evidence type="ECO:0000256" key="1">
    <source>
        <dbReference type="SAM" id="SignalP"/>
    </source>
</evidence>
<dbReference type="Pfam" id="PF00144">
    <property type="entry name" value="Beta-lactamase"/>
    <property type="match status" value="1"/>
</dbReference>
<dbReference type="Gene3D" id="3.40.710.10">
    <property type="entry name" value="DD-peptidase/beta-lactamase superfamily"/>
    <property type="match status" value="1"/>
</dbReference>
<accession>A0ABP7UUL4</accession>
<comment type="caution">
    <text evidence="3">The sequence shown here is derived from an EMBL/GenBank/DDBJ whole genome shotgun (WGS) entry which is preliminary data.</text>
</comment>
<proteinExistence type="predicted"/>
<keyword evidence="1" id="KW-0732">Signal</keyword>
<reference evidence="4" key="1">
    <citation type="journal article" date="2019" name="Int. J. Syst. Evol. Microbiol.">
        <title>The Global Catalogue of Microorganisms (GCM) 10K type strain sequencing project: providing services to taxonomists for standard genome sequencing and annotation.</title>
        <authorList>
            <consortium name="The Broad Institute Genomics Platform"/>
            <consortium name="The Broad Institute Genome Sequencing Center for Infectious Disease"/>
            <person name="Wu L."/>
            <person name="Ma J."/>
        </authorList>
    </citation>
    <scope>NUCLEOTIDE SEQUENCE [LARGE SCALE GENOMIC DNA]</scope>
    <source>
        <strain evidence="4">JCM 17225</strain>
    </source>
</reference>
<protein>
    <recommendedName>
        <fullName evidence="2">Beta-lactamase-related domain-containing protein</fullName>
    </recommendedName>
</protein>
<dbReference type="Proteomes" id="UP001501469">
    <property type="component" value="Unassembled WGS sequence"/>
</dbReference>
<dbReference type="InterPro" id="IPR050491">
    <property type="entry name" value="AmpC-like"/>
</dbReference>
<dbReference type="PANTHER" id="PTHR46825:SF9">
    <property type="entry name" value="BETA-LACTAMASE-RELATED DOMAIN-CONTAINING PROTEIN"/>
    <property type="match status" value="1"/>
</dbReference>
<dbReference type="SUPFAM" id="SSF56601">
    <property type="entry name" value="beta-lactamase/transpeptidase-like"/>
    <property type="match status" value="1"/>
</dbReference>
<name>A0ABP7UUL4_9BACT</name>
<dbReference type="InterPro" id="IPR012338">
    <property type="entry name" value="Beta-lactam/transpept-like"/>
</dbReference>
<dbReference type="InterPro" id="IPR001466">
    <property type="entry name" value="Beta-lactam-related"/>
</dbReference>
<dbReference type="EMBL" id="BAABDK010000034">
    <property type="protein sequence ID" value="GAA4053266.1"/>
    <property type="molecule type" value="Genomic_DNA"/>
</dbReference>
<sequence length="346" mass="37868">MQLFFLALLILAGPACAQKQIEAIVLADGRFSGTGLVAQSGRVQAQLHHGYANQQFAVPMTDTTRLPIASVTKLFTAILVLQLCEKSQLRLTDNVGRYLSDLPSTCRDITILQLLTHYSGLKNEPGAAYANPYSAAEFVGKFVVKKEGPPAPTFNYNNVDYILLTHLLEVLAKKRYSELVQENILKPLHMSNSGVISESQIIPGLAYGYHNYSFGGGKPNQLLQNDAPLYLSNYAGAGAIYSTPADLLKLVQALKEHTLLNTQTTALLSTPQQKGFVEYARGKPAIGFYCNDKIFPQPVLERRGSINGFNSVLLTNKAFDKVVILLTNTDNADLEAIGDKLYAELK</sequence>
<evidence type="ECO:0000313" key="4">
    <source>
        <dbReference type="Proteomes" id="UP001501469"/>
    </source>
</evidence>
<feature type="signal peptide" evidence="1">
    <location>
        <begin position="1"/>
        <end position="17"/>
    </location>
</feature>